<comment type="caution">
    <text evidence="2">The sequence shown here is derived from an EMBL/GenBank/DDBJ whole genome shotgun (WGS) entry which is preliminary data.</text>
</comment>
<evidence type="ECO:0000313" key="2">
    <source>
        <dbReference type="EMBL" id="TCO18306.1"/>
    </source>
</evidence>
<evidence type="ECO:0000313" key="3">
    <source>
        <dbReference type="Proteomes" id="UP000295818"/>
    </source>
</evidence>
<organism evidence="2 3">
    <name type="scientific">Kribbella orskensis</name>
    <dbReference type="NCBI Taxonomy" id="2512216"/>
    <lineage>
        <taxon>Bacteria</taxon>
        <taxon>Bacillati</taxon>
        <taxon>Actinomycetota</taxon>
        <taxon>Actinomycetes</taxon>
        <taxon>Propionibacteriales</taxon>
        <taxon>Kribbellaceae</taxon>
        <taxon>Kribbella</taxon>
    </lineage>
</organism>
<feature type="region of interest" description="Disordered" evidence="1">
    <location>
        <begin position="1"/>
        <end position="29"/>
    </location>
</feature>
<proteinExistence type="predicted"/>
<reference evidence="2 3" key="1">
    <citation type="journal article" date="2015" name="Stand. Genomic Sci.">
        <title>Genomic Encyclopedia of Bacterial and Archaeal Type Strains, Phase III: the genomes of soil and plant-associated and newly described type strains.</title>
        <authorList>
            <person name="Whitman W.B."/>
            <person name="Woyke T."/>
            <person name="Klenk H.P."/>
            <person name="Zhou Y."/>
            <person name="Lilburn T.G."/>
            <person name="Beck B.J."/>
            <person name="De Vos P."/>
            <person name="Vandamme P."/>
            <person name="Eisen J.A."/>
            <person name="Garrity G."/>
            <person name="Hugenholtz P."/>
            <person name="Kyrpides N.C."/>
        </authorList>
    </citation>
    <scope>NUCLEOTIDE SEQUENCE [LARGE SCALE GENOMIC DNA]</scope>
    <source>
        <strain evidence="2 3">VKM Ac-2538</strain>
    </source>
</reference>
<accession>A0ABY2BEW6</accession>
<keyword evidence="3" id="KW-1185">Reference proteome</keyword>
<dbReference type="EMBL" id="SLWM01000012">
    <property type="protein sequence ID" value="TCO18306.1"/>
    <property type="molecule type" value="Genomic_DNA"/>
</dbReference>
<dbReference type="Proteomes" id="UP000295818">
    <property type="component" value="Unassembled WGS sequence"/>
</dbReference>
<protein>
    <submittedName>
        <fullName evidence="2">Uncharacterized protein</fullName>
    </submittedName>
</protein>
<name>A0ABY2BEW6_9ACTN</name>
<evidence type="ECO:0000256" key="1">
    <source>
        <dbReference type="SAM" id="MobiDB-lite"/>
    </source>
</evidence>
<sequence length="29" mass="3120">MMHDYSATLPNNAAGVKAVTSPRRMGLDD</sequence>
<gene>
    <name evidence="2" type="ORF">EV644_11254</name>
</gene>